<feature type="transmembrane region" description="Helical" evidence="1">
    <location>
        <begin position="235"/>
        <end position="252"/>
    </location>
</feature>
<feature type="transmembrane region" description="Helical" evidence="1">
    <location>
        <begin position="204"/>
        <end position="223"/>
    </location>
</feature>
<evidence type="ECO:0000313" key="3">
    <source>
        <dbReference type="Proteomes" id="UP000214684"/>
    </source>
</evidence>
<proteinExistence type="predicted"/>
<feature type="transmembrane region" description="Helical" evidence="1">
    <location>
        <begin position="128"/>
        <end position="150"/>
    </location>
</feature>
<keyword evidence="1" id="KW-0472">Membrane</keyword>
<protein>
    <submittedName>
        <fullName evidence="2">Uncharacterized protein</fullName>
    </submittedName>
</protein>
<dbReference type="AlphaFoldDB" id="A0A227PKS7"/>
<dbReference type="EMBL" id="MUGS01000002">
    <property type="protein sequence ID" value="OXG09645.1"/>
    <property type="molecule type" value="Genomic_DNA"/>
</dbReference>
<organism evidence="2 3">
    <name type="scientific">Flavobacterium araucananum</name>
    <dbReference type="NCBI Taxonomy" id="946678"/>
    <lineage>
        <taxon>Bacteria</taxon>
        <taxon>Pseudomonadati</taxon>
        <taxon>Bacteroidota</taxon>
        <taxon>Flavobacteriia</taxon>
        <taxon>Flavobacteriales</taxon>
        <taxon>Flavobacteriaceae</taxon>
        <taxon>Flavobacterium</taxon>
    </lineage>
</organism>
<feature type="transmembrane region" description="Helical" evidence="1">
    <location>
        <begin position="331"/>
        <end position="350"/>
    </location>
</feature>
<keyword evidence="3" id="KW-1185">Reference proteome</keyword>
<feature type="transmembrane region" description="Helical" evidence="1">
    <location>
        <begin position="273"/>
        <end position="292"/>
    </location>
</feature>
<reference evidence="2 3" key="1">
    <citation type="submission" date="2016-11" db="EMBL/GenBank/DDBJ databases">
        <title>Whole genomes of Flavobacteriaceae.</title>
        <authorList>
            <person name="Stine C."/>
            <person name="Li C."/>
            <person name="Tadesse D."/>
        </authorList>
    </citation>
    <scope>NUCLEOTIDE SEQUENCE [LARGE SCALE GENOMIC DNA]</scope>
    <source>
        <strain evidence="2 3">DSM 24704</strain>
    </source>
</reference>
<feature type="transmembrane region" description="Helical" evidence="1">
    <location>
        <begin position="387"/>
        <end position="409"/>
    </location>
</feature>
<dbReference type="OrthoDB" id="643854at2"/>
<name>A0A227PKS7_9FLAO</name>
<evidence type="ECO:0000256" key="1">
    <source>
        <dbReference type="SAM" id="Phobius"/>
    </source>
</evidence>
<evidence type="ECO:0000313" key="2">
    <source>
        <dbReference type="EMBL" id="OXG09645.1"/>
    </source>
</evidence>
<feature type="transmembrane region" description="Helical" evidence="1">
    <location>
        <begin position="90"/>
        <end position="107"/>
    </location>
</feature>
<comment type="caution">
    <text evidence="2">The sequence shown here is derived from an EMBL/GenBank/DDBJ whole genome shotgun (WGS) entry which is preliminary data.</text>
</comment>
<feature type="transmembrane region" description="Helical" evidence="1">
    <location>
        <begin position="356"/>
        <end position="375"/>
    </location>
</feature>
<keyword evidence="1" id="KW-0812">Transmembrane</keyword>
<feature type="transmembrane region" description="Helical" evidence="1">
    <location>
        <begin position="298"/>
        <end position="319"/>
    </location>
</feature>
<gene>
    <name evidence="2" type="ORF">B0A64_02315</name>
</gene>
<sequence length="416" mass="48379">MFAKEIHSAEQVVSLTDAQKKILYEFAVLQKNGSDATVYWQKHKNQFSALNDTVRNQLANEVYANSHVVYIPVKNSAVQLWMQTQSLTNWMLYLAAFIAICSIIGLLRNYWNSLIGILIKQFAPLFRLLFSAILLTYELLLIGIACIVWGCFIEEMTLRTIVIHTGLFLLWSQSTAIFTRKYLVQKYIFEIKNNFWGNDRWETVKTICLPAIIVTVALFYLLYKIPADTLYNYEIVVAAMAAICALPFWRILEKYMYPILIPYKEKDTYIERSVYSLAACVVLALIIDGFLIWQHNVIFSYVITALTSLLIISFLLLSLKDNYKRNYKNYYYMQFVATLFFASVLFYSFQIHSAEMIWASLIGVSIFIVIKYWEIPTFFFSWKRSNTWTWGFLGMAALLWLLAKGILYISGTLYVS</sequence>
<accession>A0A227PKS7</accession>
<dbReference type="Proteomes" id="UP000214684">
    <property type="component" value="Unassembled WGS sequence"/>
</dbReference>
<keyword evidence="1" id="KW-1133">Transmembrane helix</keyword>